<dbReference type="PANTHER" id="PTHR38453:SF1">
    <property type="entry name" value="CYTOPLASMIC PROTEIN"/>
    <property type="match status" value="1"/>
</dbReference>
<accession>A0ABQ3GYT2</accession>
<protein>
    <recommendedName>
        <fullName evidence="4">DUF466 domain-containing protein</fullName>
    </recommendedName>
</protein>
<dbReference type="Proteomes" id="UP000604737">
    <property type="component" value="Unassembled WGS sequence"/>
</dbReference>
<dbReference type="Pfam" id="PF04328">
    <property type="entry name" value="Sel_put"/>
    <property type="match status" value="1"/>
</dbReference>
<dbReference type="PANTHER" id="PTHR38453">
    <property type="entry name" value="CYTOPLASMIC PROTEIN-RELATED"/>
    <property type="match status" value="1"/>
</dbReference>
<evidence type="ECO:0000256" key="1">
    <source>
        <dbReference type="SAM" id="MobiDB-lite"/>
    </source>
</evidence>
<name>A0ABQ3GYT2_9NEIS</name>
<keyword evidence="3" id="KW-1185">Reference proteome</keyword>
<feature type="compositionally biased region" description="Basic and acidic residues" evidence="1">
    <location>
        <begin position="10"/>
        <end position="23"/>
    </location>
</feature>
<gene>
    <name evidence="2" type="ORF">GCM10007350_10460</name>
</gene>
<dbReference type="RefSeq" id="WP_189459099.1">
    <property type="nucleotide sequence ID" value="NZ_BMYO01000002.1"/>
</dbReference>
<sequence length="125" mass="14320">MLDLSFLTGGRREPAPPKAIDEGDEYQRYLLDHQRRHAAGTPMSRAEFERYSLGSDWLSGLKDAAKKVVQTCRLMVGVHDYEYYVEHMRSQHPDATPMSREDFYRYCLEARFPSADRAGGGKCPC</sequence>
<feature type="region of interest" description="Disordered" evidence="1">
    <location>
        <begin position="1"/>
        <end position="23"/>
    </location>
</feature>
<dbReference type="InterPro" id="IPR007423">
    <property type="entry name" value="Sel_put"/>
</dbReference>
<dbReference type="EMBL" id="BMYO01000002">
    <property type="protein sequence ID" value="GHD59256.1"/>
    <property type="molecule type" value="Genomic_DNA"/>
</dbReference>
<reference evidence="3" key="1">
    <citation type="journal article" date="2019" name="Int. J. Syst. Evol. Microbiol.">
        <title>The Global Catalogue of Microorganisms (GCM) 10K type strain sequencing project: providing services to taxonomists for standard genome sequencing and annotation.</title>
        <authorList>
            <consortium name="The Broad Institute Genomics Platform"/>
            <consortium name="The Broad Institute Genome Sequencing Center for Infectious Disease"/>
            <person name="Wu L."/>
            <person name="Ma J."/>
        </authorList>
    </citation>
    <scope>NUCLEOTIDE SEQUENCE [LARGE SCALE GENOMIC DNA]</scope>
    <source>
        <strain evidence="3">KCTC 23701</strain>
    </source>
</reference>
<evidence type="ECO:0008006" key="4">
    <source>
        <dbReference type="Google" id="ProtNLM"/>
    </source>
</evidence>
<evidence type="ECO:0000313" key="2">
    <source>
        <dbReference type="EMBL" id="GHD59256.1"/>
    </source>
</evidence>
<organism evidence="2 3">
    <name type="scientific">Jeongeupia chitinilytica</name>
    <dbReference type="NCBI Taxonomy" id="1041641"/>
    <lineage>
        <taxon>Bacteria</taxon>
        <taxon>Pseudomonadati</taxon>
        <taxon>Pseudomonadota</taxon>
        <taxon>Betaproteobacteria</taxon>
        <taxon>Neisseriales</taxon>
        <taxon>Chitinibacteraceae</taxon>
        <taxon>Jeongeupia</taxon>
    </lineage>
</organism>
<evidence type="ECO:0000313" key="3">
    <source>
        <dbReference type="Proteomes" id="UP000604737"/>
    </source>
</evidence>
<comment type="caution">
    <text evidence="2">The sequence shown here is derived from an EMBL/GenBank/DDBJ whole genome shotgun (WGS) entry which is preliminary data.</text>
</comment>
<proteinExistence type="predicted"/>